<dbReference type="Proteomes" id="UP000766595">
    <property type="component" value="Unassembled WGS sequence"/>
</dbReference>
<keyword evidence="2" id="KW-0808">Transferase</keyword>
<dbReference type="AlphaFoldDB" id="A0A947GGX4"/>
<organism evidence="2 3">
    <name type="scientific">Prosthecodimorpha staleyi</name>
    <dbReference type="NCBI Taxonomy" id="2840188"/>
    <lineage>
        <taxon>Bacteria</taxon>
        <taxon>Pseudomonadati</taxon>
        <taxon>Pseudomonadota</taxon>
        <taxon>Alphaproteobacteria</taxon>
        <taxon>Hyphomicrobiales</taxon>
        <taxon>Ancalomicrobiaceae</taxon>
        <taxon>Prosthecodimorpha</taxon>
    </lineage>
</organism>
<dbReference type="Gene3D" id="3.40.630.90">
    <property type="match status" value="1"/>
</dbReference>
<keyword evidence="3" id="KW-1185">Reference proteome</keyword>
<dbReference type="SUPFAM" id="SSF55729">
    <property type="entry name" value="Acyl-CoA N-acyltransferases (Nat)"/>
    <property type="match status" value="1"/>
</dbReference>
<dbReference type="Pfam" id="PF13508">
    <property type="entry name" value="Acetyltransf_7"/>
    <property type="match status" value="1"/>
</dbReference>
<evidence type="ECO:0000313" key="2">
    <source>
        <dbReference type="EMBL" id="MBT9292985.1"/>
    </source>
</evidence>
<name>A0A947GGX4_9HYPH</name>
<dbReference type="InterPro" id="IPR000182">
    <property type="entry name" value="GNAT_dom"/>
</dbReference>
<reference evidence="2 3" key="1">
    <citation type="submission" date="2021-06" db="EMBL/GenBank/DDBJ databases">
        <authorList>
            <person name="Grouzdev D.S."/>
            <person name="Koziaeva V."/>
        </authorList>
    </citation>
    <scope>NUCLEOTIDE SEQUENCE [LARGE SCALE GENOMIC DNA]</scope>
    <source>
        <strain evidence="2 3">22</strain>
    </source>
</reference>
<dbReference type="Pfam" id="PF18014">
    <property type="entry name" value="Acetyltransf_18"/>
    <property type="match status" value="1"/>
</dbReference>
<dbReference type="InterPro" id="IPR052729">
    <property type="entry name" value="Acyl/Acetyltrans_Enzymes"/>
</dbReference>
<gene>
    <name evidence="2" type="ORF">KL771_26220</name>
</gene>
<dbReference type="PROSITE" id="PS51186">
    <property type="entry name" value="GNAT"/>
    <property type="match status" value="1"/>
</dbReference>
<keyword evidence="2" id="KW-0012">Acyltransferase</keyword>
<protein>
    <submittedName>
        <fullName evidence="2">GNAT family N-acetyltransferase</fullName>
        <ecNumber evidence="2">2.3.1.-</ecNumber>
    </submittedName>
</protein>
<dbReference type="Gene3D" id="3.40.630.30">
    <property type="match status" value="1"/>
</dbReference>
<proteinExistence type="predicted"/>
<evidence type="ECO:0000259" key="1">
    <source>
        <dbReference type="PROSITE" id="PS51186"/>
    </source>
</evidence>
<sequence>MAPCPRWEARGDGGRRVEPNVTFSLDAFELTLTDIASVDLEALHALSIGVGWPHRASDWQMLRDLGQGLAAVDEIGRVVGSVMWMHYGSDAAMVGMMITSPRLQELGAGRWLMSEAMRRNEGRRLALTATRVARRLYRSLDFIYERPIHQCQGEALAPPDMPMPDGATIRPIGPADHADVLSLDRTATGMDRATMLTRLLAEAEGTLLIRDGRPEAFALCRRFGRGHVIGPVAAATDADAIAVAAPHAAAHVGDFLRCDTPEAEGDFFAFLMRCGLADHDIVTSMGIGREPYLGSRPDGPRRYALASQALG</sequence>
<dbReference type="InterPro" id="IPR041496">
    <property type="entry name" value="YitH/HolE_GNAT"/>
</dbReference>
<accession>A0A947GGX4</accession>
<dbReference type="InterPro" id="IPR016181">
    <property type="entry name" value="Acyl_CoA_acyltransferase"/>
</dbReference>
<dbReference type="EMBL" id="JAHHZF010000017">
    <property type="protein sequence ID" value="MBT9292985.1"/>
    <property type="molecule type" value="Genomic_DNA"/>
</dbReference>
<dbReference type="GO" id="GO:0016747">
    <property type="term" value="F:acyltransferase activity, transferring groups other than amino-acyl groups"/>
    <property type="evidence" value="ECO:0007669"/>
    <property type="project" value="InterPro"/>
</dbReference>
<dbReference type="PANTHER" id="PTHR47237">
    <property type="entry name" value="SLL0310 PROTEIN"/>
    <property type="match status" value="1"/>
</dbReference>
<evidence type="ECO:0000313" key="3">
    <source>
        <dbReference type="Proteomes" id="UP000766595"/>
    </source>
</evidence>
<dbReference type="EC" id="2.3.1.-" evidence="2"/>
<dbReference type="PANTHER" id="PTHR47237:SF2">
    <property type="entry name" value="BLL4206 PROTEIN"/>
    <property type="match status" value="1"/>
</dbReference>
<feature type="domain" description="N-acetyltransferase" evidence="1">
    <location>
        <begin position="30"/>
        <end position="164"/>
    </location>
</feature>
<comment type="caution">
    <text evidence="2">The sequence shown here is derived from an EMBL/GenBank/DDBJ whole genome shotgun (WGS) entry which is preliminary data.</text>
</comment>